<evidence type="ECO:0000256" key="2">
    <source>
        <dbReference type="ARBA" id="ARBA00004141"/>
    </source>
</evidence>
<dbReference type="InterPro" id="IPR046360">
    <property type="entry name" value="T-box_DNA-bd"/>
</dbReference>
<feature type="region of interest" description="Disordered" evidence="11">
    <location>
        <begin position="250"/>
        <end position="315"/>
    </location>
</feature>
<feature type="compositionally biased region" description="Basic and acidic residues" evidence="11">
    <location>
        <begin position="299"/>
        <end position="313"/>
    </location>
</feature>
<feature type="transmembrane region" description="Helical" evidence="12">
    <location>
        <begin position="549"/>
        <end position="568"/>
    </location>
</feature>
<evidence type="ECO:0000256" key="6">
    <source>
        <dbReference type="ARBA" id="ARBA00023125"/>
    </source>
</evidence>
<proteinExistence type="predicted"/>
<feature type="transmembrane region" description="Helical" evidence="12">
    <location>
        <begin position="580"/>
        <end position="603"/>
    </location>
</feature>
<feature type="region of interest" description="Disordered" evidence="11">
    <location>
        <begin position="49"/>
        <end position="74"/>
    </location>
</feature>
<comment type="caution">
    <text evidence="10">Lacks conserved residue(s) required for the propagation of feature annotation.</text>
</comment>
<name>A0A4Z2BFK7_9TELE</name>
<dbReference type="GO" id="GO:0045893">
    <property type="term" value="P:positive regulation of DNA-templated transcription"/>
    <property type="evidence" value="ECO:0007669"/>
    <property type="project" value="InterPro"/>
</dbReference>
<dbReference type="PROSITE" id="PS01283">
    <property type="entry name" value="TBOX_1"/>
    <property type="match status" value="1"/>
</dbReference>
<dbReference type="Pfam" id="PF05154">
    <property type="entry name" value="TM2"/>
    <property type="match status" value="1"/>
</dbReference>
<dbReference type="PANTHER" id="PTHR11267">
    <property type="entry name" value="T-BOX PROTEIN-RELATED"/>
    <property type="match status" value="1"/>
</dbReference>
<reference evidence="14 15" key="1">
    <citation type="submission" date="2019-04" db="EMBL/GenBank/DDBJ databases">
        <title>The sequence and de novo assembly of Takifugu bimaculatus genome using PacBio and Hi-C technologies.</title>
        <authorList>
            <person name="Xu P."/>
            <person name="Liu B."/>
            <person name="Zhou Z."/>
        </authorList>
    </citation>
    <scope>NUCLEOTIDE SEQUENCE [LARGE SCALE GENOMIC DNA]</scope>
    <source>
        <strain evidence="14">TB-2018</strain>
        <tissue evidence="14">Muscle</tissue>
    </source>
</reference>
<evidence type="ECO:0000256" key="5">
    <source>
        <dbReference type="ARBA" id="ARBA00023015"/>
    </source>
</evidence>
<evidence type="ECO:0000256" key="3">
    <source>
        <dbReference type="ARBA" id="ARBA00022692"/>
    </source>
</evidence>
<dbReference type="InterPro" id="IPR007829">
    <property type="entry name" value="TM2"/>
</dbReference>
<keyword evidence="9 10" id="KW-0539">Nucleus</keyword>
<comment type="subcellular location">
    <subcellularLocation>
        <location evidence="2">Membrane</location>
        <topology evidence="2">Multi-pass membrane protein</topology>
    </subcellularLocation>
    <subcellularLocation>
        <location evidence="1 10">Nucleus</location>
    </subcellularLocation>
</comment>
<keyword evidence="6 10" id="KW-0238">DNA-binding</keyword>
<dbReference type="PROSITE" id="PS01264">
    <property type="entry name" value="TBOX_2"/>
    <property type="match status" value="1"/>
</dbReference>
<dbReference type="Pfam" id="PF00907">
    <property type="entry name" value="T-box"/>
    <property type="match status" value="1"/>
</dbReference>
<dbReference type="PRINTS" id="PR00937">
    <property type="entry name" value="TBOX"/>
</dbReference>
<sequence length="614" mass="67816">MRGFTGPFVPGRVSPAVSLHGGLFAGPSLLSDVTFPRHGPAEASLEAPMTRAPEASLTWRGPSEALHGGRGENEEPKLCLESRDLWMEFHKLGTEMVITKSGRRMFPPLKVSCSGMDTAARYILLMDIVTVDDCRYKFQRHWTVAGKADPEAPKRIYIHPDSPATGQQWMSKVVTFTKLKLTNNLSDTHGFTILNSMHKYQPRFHVVKANNLLKLPLSTFRTFIFTETEFMAVTAYQNDQITQLKIDNNPFAKGFRDAGNGRREKRKLSRSSHSSKMMRIPDLGSVKDHKNSRTAASDESEKDKEKIPTETRTEPVTAASNDARVTGDVITSLPDGTKSCETHNLRHLQRSPYVGPESAHVTSWNGAAARQLSPAGGPEFPSSTRQPLLVQGGQILLLLTVILLQCLDGIHSQNSSTEDPSVASTGQGSTTLPFTDQPTEEVKDDLAGESSNYTQLYEYRPPSPVVLCSYLPEEFIYCQDPVDHAGNQSALQEMGHGMSWGDSITWGGQTQKDVNRTSVICSALDDIECAGPREFLRGNVLCVKYTGHYFITTLLYSFFLGCFGVDRFCLGHTGTAVGKLLTLGGLGIWWFVDLILLITGGLMPSDYSNWCTYY</sequence>
<evidence type="ECO:0000256" key="7">
    <source>
        <dbReference type="ARBA" id="ARBA00023136"/>
    </source>
</evidence>
<dbReference type="SUPFAM" id="SSF49417">
    <property type="entry name" value="p53-like transcription factors"/>
    <property type="match status" value="1"/>
</dbReference>
<dbReference type="CDD" id="cd20188">
    <property type="entry name" value="T-box_TBX2_3-like"/>
    <property type="match status" value="1"/>
</dbReference>
<evidence type="ECO:0000256" key="4">
    <source>
        <dbReference type="ARBA" id="ARBA00022989"/>
    </source>
</evidence>
<dbReference type="Gene3D" id="2.60.40.820">
    <property type="entry name" value="Transcription factor, T-box"/>
    <property type="match status" value="1"/>
</dbReference>
<dbReference type="GO" id="GO:0005634">
    <property type="term" value="C:nucleus"/>
    <property type="evidence" value="ECO:0007669"/>
    <property type="project" value="UniProtKB-SubCell"/>
</dbReference>
<evidence type="ECO:0000256" key="12">
    <source>
        <dbReference type="SAM" id="Phobius"/>
    </source>
</evidence>
<dbReference type="AlphaFoldDB" id="A0A4Z2BFK7"/>
<evidence type="ECO:0000256" key="1">
    <source>
        <dbReference type="ARBA" id="ARBA00004123"/>
    </source>
</evidence>
<evidence type="ECO:0000256" key="8">
    <source>
        <dbReference type="ARBA" id="ARBA00023163"/>
    </source>
</evidence>
<comment type="caution">
    <text evidence="14">The sequence shown here is derived from an EMBL/GenBank/DDBJ whole genome shotgun (WGS) entry which is preliminary data.</text>
</comment>
<keyword evidence="15" id="KW-1185">Reference proteome</keyword>
<dbReference type="GO" id="GO:0000981">
    <property type="term" value="F:DNA-binding transcription factor activity, RNA polymerase II-specific"/>
    <property type="evidence" value="ECO:0007669"/>
    <property type="project" value="TreeGrafter"/>
</dbReference>
<dbReference type="GO" id="GO:0000785">
    <property type="term" value="C:chromatin"/>
    <property type="evidence" value="ECO:0007669"/>
    <property type="project" value="TreeGrafter"/>
</dbReference>
<feature type="domain" description="T-box" evidence="13">
    <location>
        <begin position="80"/>
        <end position="257"/>
    </location>
</feature>
<evidence type="ECO:0000256" key="9">
    <source>
        <dbReference type="ARBA" id="ARBA00023242"/>
    </source>
</evidence>
<evidence type="ECO:0000313" key="15">
    <source>
        <dbReference type="Proteomes" id="UP000516260"/>
    </source>
</evidence>
<accession>A0A4Z2BFK7</accession>
<dbReference type="InterPro" id="IPR018186">
    <property type="entry name" value="TF_T-box_CS"/>
</dbReference>
<keyword evidence="5" id="KW-0805">Transcription regulation</keyword>
<evidence type="ECO:0000313" key="14">
    <source>
        <dbReference type="EMBL" id="TNM89940.1"/>
    </source>
</evidence>
<dbReference type="GO" id="GO:0016020">
    <property type="term" value="C:membrane"/>
    <property type="evidence" value="ECO:0007669"/>
    <property type="project" value="UniProtKB-SubCell"/>
</dbReference>
<dbReference type="InterPro" id="IPR001699">
    <property type="entry name" value="TF_T-box"/>
</dbReference>
<dbReference type="GO" id="GO:0001708">
    <property type="term" value="P:cell fate specification"/>
    <property type="evidence" value="ECO:0007669"/>
    <property type="project" value="TreeGrafter"/>
</dbReference>
<organism evidence="14 15">
    <name type="scientific">Takifugu bimaculatus</name>
    <dbReference type="NCBI Taxonomy" id="433685"/>
    <lineage>
        <taxon>Eukaryota</taxon>
        <taxon>Metazoa</taxon>
        <taxon>Chordata</taxon>
        <taxon>Craniata</taxon>
        <taxon>Vertebrata</taxon>
        <taxon>Euteleostomi</taxon>
        <taxon>Actinopterygii</taxon>
        <taxon>Neopterygii</taxon>
        <taxon>Teleostei</taxon>
        <taxon>Neoteleostei</taxon>
        <taxon>Acanthomorphata</taxon>
        <taxon>Eupercaria</taxon>
        <taxon>Tetraodontiformes</taxon>
        <taxon>Tetradontoidea</taxon>
        <taxon>Tetraodontidae</taxon>
        <taxon>Takifugu</taxon>
    </lineage>
</organism>
<keyword evidence="7 12" id="KW-0472">Membrane</keyword>
<evidence type="ECO:0000256" key="11">
    <source>
        <dbReference type="SAM" id="MobiDB-lite"/>
    </source>
</evidence>
<dbReference type="InterPro" id="IPR036960">
    <property type="entry name" value="T-box_sf"/>
</dbReference>
<dbReference type="PROSITE" id="PS50252">
    <property type="entry name" value="TBOX_3"/>
    <property type="match status" value="1"/>
</dbReference>
<dbReference type="GO" id="GO:0000978">
    <property type="term" value="F:RNA polymerase II cis-regulatory region sequence-specific DNA binding"/>
    <property type="evidence" value="ECO:0007669"/>
    <property type="project" value="InterPro"/>
</dbReference>
<keyword evidence="3 12" id="KW-0812">Transmembrane</keyword>
<keyword evidence="4 12" id="KW-1133">Transmembrane helix</keyword>
<dbReference type="EMBL" id="SWLE01000017">
    <property type="protein sequence ID" value="TNM89940.1"/>
    <property type="molecule type" value="Genomic_DNA"/>
</dbReference>
<dbReference type="PANTHER" id="PTHR11267:SF181">
    <property type="entry name" value="OPTOMOTOR-BLIND PROTEIN"/>
    <property type="match status" value="1"/>
</dbReference>
<evidence type="ECO:0000256" key="10">
    <source>
        <dbReference type="PROSITE-ProRule" id="PRU00201"/>
    </source>
</evidence>
<evidence type="ECO:0000259" key="13">
    <source>
        <dbReference type="PROSITE" id="PS50252"/>
    </source>
</evidence>
<protein>
    <recommendedName>
        <fullName evidence="13">T-box domain-containing protein</fullName>
    </recommendedName>
</protein>
<dbReference type="Proteomes" id="UP000516260">
    <property type="component" value="Chromosome 4"/>
</dbReference>
<dbReference type="SMART" id="SM00425">
    <property type="entry name" value="TBOX"/>
    <property type="match status" value="1"/>
</dbReference>
<gene>
    <name evidence="14" type="ORF">fugu_004174</name>
</gene>
<feature type="region of interest" description="Disordered" evidence="11">
    <location>
        <begin position="413"/>
        <end position="437"/>
    </location>
</feature>
<keyword evidence="8" id="KW-0804">Transcription</keyword>
<dbReference type="InterPro" id="IPR008967">
    <property type="entry name" value="p53-like_TF_DNA-bd_sf"/>
</dbReference>
<dbReference type="FunFam" id="2.60.40.820:FF:000016">
    <property type="entry name" value="T-box transcription factor TBX2-A"/>
    <property type="match status" value="1"/>
</dbReference>